<sequence length="226" mass="27726">MSYISINSLYFLCCFVIFITNVNNVKIRIREAQKFQTDWFYMKHGYSKSCYSKHFRNNKNLQLNIKKFVHHQNDEIKYNERYFYSLININNLKLNLKNLMQKYCFFFNSNEENNIVHPLKNCRWKITVYNFLLKNKNSFYIYIYENGKIKTSENLEGIWFYNNYHITWCIEYEDKKVYYTAELLWNNDKSRMIKGIIYKESKKKNSFLPSYFFRKILGSFDGQIQS</sequence>
<dbReference type="Proteomes" id="UP000219799">
    <property type="component" value="Chromosome 12"/>
</dbReference>
<proteinExistence type="predicted"/>
<dbReference type="EMBL" id="LT594500">
    <property type="protein sequence ID" value="SBT80111.1"/>
    <property type="molecule type" value="Genomic_DNA"/>
</dbReference>
<dbReference type="AlphaFoldDB" id="A0A1C3L0Q8"/>
<evidence type="ECO:0000313" key="3">
    <source>
        <dbReference type="Proteomes" id="UP000219799"/>
    </source>
</evidence>
<organism evidence="2 3">
    <name type="scientific">Plasmodium malariae</name>
    <dbReference type="NCBI Taxonomy" id="5858"/>
    <lineage>
        <taxon>Eukaryota</taxon>
        <taxon>Sar</taxon>
        <taxon>Alveolata</taxon>
        <taxon>Apicomplexa</taxon>
        <taxon>Aconoidasida</taxon>
        <taxon>Haemosporida</taxon>
        <taxon>Plasmodiidae</taxon>
        <taxon>Plasmodium</taxon>
        <taxon>Plasmodium (Plasmodium)</taxon>
    </lineage>
</organism>
<keyword evidence="1" id="KW-0472">Membrane</keyword>
<keyword evidence="1" id="KW-0812">Transmembrane</keyword>
<name>A0A1C3L0Q8_PLAMA</name>
<evidence type="ECO:0000256" key="1">
    <source>
        <dbReference type="SAM" id="Phobius"/>
    </source>
</evidence>
<dbReference type="VEuPathDB" id="PlasmoDB:PmUG01_12034300"/>
<feature type="transmembrane region" description="Helical" evidence="1">
    <location>
        <begin position="6"/>
        <end position="25"/>
    </location>
</feature>
<keyword evidence="1" id="KW-1133">Transmembrane helix</keyword>
<accession>A0A1C3L0Q8</accession>
<reference evidence="2 3" key="1">
    <citation type="submission" date="2016-06" db="EMBL/GenBank/DDBJ databases">
        <authorList>
            <consortium name="Pathogen Informatics"/>
        </authorList>
    </citation>
    <scope>NUCLEOTIDE SEQUENCE [LARGE SCALE GENOMIC DNA]</scope>
    <source>
        <strain evidence="2">PmlGA01</strain>
    </source>
</reference>
<protein>
    <submittedName>
        <fullName evidence="2">Uncharacterized protein</fullName>
    </submittedName>
</protein>
<evidence type="ECO:0000313" key="2">
    <source>
        <dbReference type="EMBL" id="SBT80111.1"/>
    </source>
</evidence>
<gene>
    <name evidence="2" type="primary">PmlGA01_120027600</name>
    <name evidence="2" type="ORF">PMLGA01_120027600</name>
</gene>